<feature type="non-terminal residue" evidence="1">
    <location>
        <position position="1"/>
    </location>
</feature>
<name>A0A699XGT1_TANCI</name>
<accession>A0A699XGT1</accession>
<gene>
    <name evidence="1" type="ORF">Tci_930918</name>
</gene>
<proteinExistence type="predicted"/>
<sequence>PDARIYVPALLNSDLIMDGYADYQSMESSTTESWRFKVDGVSQPVTGVYEALAGYSFAFISKDEAETKMVDP</sequence>
<comment type="caution">
    <text evidence="1">The sequence shown here is derived from an EMBL/GenBank/DDBJ whole genome shotgun (WGS) entry which is preliminary data.</text>
</comment>
<dbReference type="EMBL" id="BKCJ011859393">
    <property type="protein sequence ID" value="GFD58949.1"/>
    <property type="molecule type" value="Genomic_DNA"/>
</dbReference>
<organism evidence="1">
    <name type="scientific">Tanacetum cinerariifolium</name>
    <name type="common">Dalmatian daisy</name>
    <name type="synonym">Chrysanthemum cinerariifolium</name>
    <dbReference type="NCBI Taxonomy" id="118510"/>
    <lineage>
        <taxon>Eukaryota</taxon>
        <taxon>Viridiplantae</taxon>
        <taxon>Streptophyta</taxon>
        <taxon>Embryophyta</taxon>
        <taxon>Tracheophyta</taxon>
        <taxon>Spermatophyta</taxon>
        <taxon>Magnoliopsida</taxon>
        <taxon>eudicotyledons</taxon>
        <taxon>Gunneridae</taxon>
        <taxon>Pentapetalae</taxon>
        <taxon>asterids</taxon>
        <taxon>campanulids</taxon>
        <taxon>Asterales</taxon>
        <taxon>Asteraceae</taxon>
        <taxon>Asteroideae</taxon>
        <taxon>Anthemideae</taxon>
        <taxon>Anthemidinae</taxon>
        <taxon>Tanacetum</taxon>
    </lineage>
</organism>
<dbReference type="AlphaFoldDB" id="A0A699XGT1"/>
<protein>
    <submittedName>
        <fullName evidence="1">Uncharacterized protein</fullName>
    </submittedName>
</protein>
<reference evidence="1" key="1">
    <citation type="journal article" date="2019" name="Sci. Rep.">
        <title>Draft genome of Tanacetum cinerariifolium, the natural source of mosquito coil.</title>
        <authorList>
            <person name="Yamashiro T."/>
            <person name="Shiraishi A."/>
            <person name="Satake H."/>
            <person name="Nakayama K."/>
        </authorList>
    </citation>
    <scope>NUCLEOTIDE SEQUENCE</scope>
</reference>
<evidence type="ECO:0000313" key="1">
    <source>
        <dbReference type="EMBL" id="GFD58949.1"/>
    </source>
</evidence>